<reference evidence="2" key="1">
    <citation type="submission" date="2015-10" db="EMBL/GenBank/DDBJ databases">
        <authorList>
            <person name="Ju K.-S."/>
            <person name="Doroghazi J.R."/>
            <person name="Metcalf W.W."/>
        </authorList>
    </citation>
    <scope>NUCLEOTIDE SEQUENCE [LARGE SCALE GENOMIC DNA]</scope>
    <source>
        <strain evidence="2">NRRL 3151</strain>
    </source>
</reference>
<dbReference type="AlphaFoldDB" id="A0A101J708"/>
<dbReference type="EMBL" id="LLZG01000409">
    <property type="protein sequence ID" value="KUL21389.1"/>
    <property type="molecule type" value="Genomic_DNA"/>
</dbReference>
<dbReference type="Proteomes" id="UP000053923">
    <property type="component" value="Unassembled WGS sequence"/>
</dbReference>
<sequence length="74" mass="8366">MRRPCFVLGYVPMRRTTDLRSALEAVALHQGLGPRLQSAVDKILDRYKREASEGGWPDLFTELERSAGHAPKRS</sequence>
<gene>
    <name evidence="1" type="ORF">ADL12_45000</name>
</gene>
<proteinExistence type="predicted"/>
<comment type="caution">
    <text evidence="1">The sequence shown here is derived from an EMBL/GenBank/DDBJ whole genome shotgun (WGS) entry which is preliminary data.</text>
</comment>
<name>A0A101J708_9ACTN</name>
<protein>
    <submittedName>
        <fullName evidence="1">Uncharacterized protein</fullName>
    </submittedName>
</protein>
<organism evidence="1 2">
    <name type="scientific">Streptomyces regalis</name>
    <dbReference type="NCBI Taxonomy" id="68262"/>
    <lineage>
        <taxon>Bacteria</taxon>
        <taxon>Bacillati</taxon>
        <taxon>Actinomycetota</taxon>
        <taxon>Actinomycetes</taxon>
        <taxon>Kitasatosporales</taxon>
        <taxon>Streptomycetaceae</taxon>
        <taxon>Streptomyces</taxon>
    </lineage>
</organism>
<evidence type="ECO:0000313" key="2">
    <source>
        <dbReference type="Proteomes" id="UP000053923"/>
    </source>
</evidence>
<evidence type="ECO:0000313" key="1">
    <source>
        <dbReference type="EMBL" id="KUL21389.1"/>
    </source>
</evidence>
<accession>A0A101J708</accession>
<keyword evidence="2" id="KW-1185">Reference proteome</keyword>